<protein>
    <submittedName>
        <fullName evidence="3">Uncharacterized protein</fullName>
    </submittedName>
</protein>
<keyword evidence="2" id="KW-0472">Membrane</keyword>
<accession>A0A5B7CP48</accession>
<comment type="caution">
    <text evidence="3">The sequence shown here is derived from an EMBL/GenBank/DDBJ whole genome shotgun (WGS) entry which is preliminary data.</text>
</comment>
<proteinExistence type="predicted"/>
<name>A0A5B7CP48_PORTR</name>
<dbReference type="EMBL" id="VSRR010000103">
    <property type="protein sequence ID" value="MPC10156.1"/>
    <property type="molecule type" value="Genomic_DNA"/>
</dbReference>
<dbReference type="Proteomes" id="UP000324222">
    <property type="component" value="Unassembled WGS sequence"/>
</dbReference>
<feature type="compositionally biased region" description="Low complexity" evidence="1">
    <location>
        <begin position="160"/>
        <end position="173"/>
    </location>
</feature>
<evidence type="ECO:0000313" key="3">
    <source>
        <dbReference type="EMBL" id="MPC10156.1"/>
    </source>
</evidence>
<keyword evidence="2" id="KW-0812">Transmembrane</keyword>
<evidence type="ECO:0000256" key="1">
    <source>
        <dbReference type="SAM" id="MobiDB-lite"/>
    </source>
</evidence>
<dbReference type="AlphaFoldDB" id="A0A5B7CP48"/>
<evidence type="ECO:0000256" key="2">
    <source>
        <dbReference type="SAM" id="Phobius"/>
    </source>
</evidence>
<keyword evidence="2" id="KW-1133">Transmembrane helix</keyword>
<organism evidence="3 4">
    <name type="scientific">Portunus trituberculatus</name>
    <name type="common">Swimming crab</name>
    <name type="synonym">Neptunus trituberculatus</name>
    <dbReference type="NCBI Taxonomy" id="210409"/>
    <lineage>
        <taxon>Eukaryota</taxon>
        <taxon>Metazoa</taxon>
        <taxon>Ecdysozoa</taxon>
        <taxon>Arthropoda</taxon>
        <taxon>Crustacea</taxon>
        <taxon>Multicrustacea</taxon>
        <taxon>Malacostraca</taxon>
        <taxon>Eumalacostraca</taxon>
        <taxon>Eucarida</taxon>
        <taxon>Decapoda</taxon>
        <taxon>Pleocyemata</taxon>
        <taxon>Brachyura</taxon>
        <taxon>Eubrachyura</taxon>
        <taxon>Portunoidea</taxon>
        <taxon>Portunidae</taxon>
        <taxon>Portuninae</taxon>
        <taxon>Portunus</taxon>
    </lineage>
</organism>
<feature type="transmembrane region" description="Helical" evidence="2">
    <location>
        <begin position="99"/>
        <end position="122"/>
    </location>
</feature>
<reference evidence="3 4" key="1">
    <citation type="submission" date="2019-05" db="EMBL/GenBank/DDBJ databases">
        <title>Another draft genome of Portunus trituberculatus and its Hox gene families provides insights of decapod evolution.</title>
        <authorList>
            <person name="Jeong J.-H."/>
            <person name="Song I."/>
            <person name="Kim S."/>
            <person name="Choi T."/>
            <person name="Kim D."/>
            <person name="Ryu S."/>
            <person name="Kim W."/>
        </authorList>
    </citation>
    <scope>NUCLEOTIDE SEQUENCE [LARGE SCALE GENOMIC DNA]</scope>
    <source>
        <tissue evidence="3">Muscle</tissue>
    </source>
</reference>
<sequence length="173" mass="19223">MDGDSSSNHLPPPPYHSPLLFYVIHHQPSLMRVRRWSNVKERRQASDLWRGGNIVKVVYSDSDDPLSSSSPLSPQQGPSGLSRMPLDHMGISLYTKQEAISLIHLFLLFTGIYGLKGILFGYPLSQSPPARKSLPRVRKPNLHSDRGHDSNPCAWRPLGSQSTHGSTSSTKSE</sequence>
<gene>
    <name evidence="3" type="ORF">E2C01_002785</name>
</gene>
<evidence type="ECO:0000313" key="4">
    <source>
        <dbReference type="Proteomes" id="UP000324222"/>
    </source>
</evidence>
<feature type="compositionally biased region" description="Low complexity" evidence="1">
    <location>
        <begin position="65"/>
        <end position="82"/>
    </location>
</feature>
<feature type="region of interest" description="Disordered" evidence="1">
    <location>
        <begin position="130"/>
        <end position="173"/>
    </location>
</feature>
<feature type="region of interest" description="Disordered" evidence="1">
    <location>
        <begin position="60"/>
        <end position="83"/>
    </location>
</feature>
<keyword evidence="4" id="KW-1185">Reference proteome</keyword>